<dbReference type="FunFam" id="3.40.50.880:FF:000003">
    <property type="entry name" value="Anthranilate synthase component II"/>
    <property type="match status" value="1"/>
</dbReference>
<accession>A0A1W6CUI0</accession>
<keyword evidence="4" id="KW-1185">Reference proteome</keyword>
<protein>
    <submittedName>
        <fullName evidence="3">Aminodeoxychorismate/anthranilate synthase component II</fullName>
    </submittedName>
</protein>
<dbReference type="PANTHER" id="PTHR43418">
    <property type="entry name" value="MULTIFUNCTIONAL TRYPTOPHAN BIOSYNTHESIS PROTEIN-RELATED"/>
    <property type="match status" value="1"/>
</dbReference>
<dbReference type="Gene3D" id="3.40.50.880">
    <property type="match status" value="1"/>
</dbReference>
<dbReference type="AlphaFoldDB" id="A0A1W6CUI0"/>
<dbReference type="PRINTS" id="PR00099">
    <property type="entry name" value="CPSGATASE"/>
</dbReference>
<dbReference type="InterPro" id="IPR029062">
    <property type="entry name" value="Class_I_gatase-like"/>
</dbReference>
<dbReference type="EMBL" id="CP020612">
    <property type="protein sequence ID" value="ARJ68459.1"/>
    <property type="molecule type" value="Genomic_DNA"/>
</dbReference>
<gene>
    <name evidence="3" type="ORF">B0A89_01140</name>
</gene>
<evidence type="ECO:0000259" key="2">
    <source>
        <dbReference type="Pfam" id="PF00117"/>
    </source>
</evidence>
<dbReference type="PROSITE" id="PS51273">
    <property type="entry name" value="GATASE_TYPE_1"/>
    <property type="match status" value="1"/>
</dbReference>
<proteinExistence type="predicted"/>
<dbReference type="SUPFAM" id="SSF52317">
    <property type="entry name" value="Class I glutamine amidotransferase-like"/>
    <property type="match status" value="1"/>
</dbReference>
<name>A0A1W6CUI0_9RHOB</name>
<dbReference type="OrthoDB" id="9786812at2"/>
<evidence type="ECO:0000313" key="3">
    <source>
        <dbReference type="EMBL" id="ARJ68459.1"/>
    </source>
</evidence>
<dbReference type="STRING" id="1945662.B0A89_01140"/>
<dbReference type="InterPro" id="IPR006221">
    <property type="entry name" value="TrpG/PapA_dom"/>
</dbReference>
<dbReference type="Proteomes" id="UP000193017">
    <property type="component" value="Chromosome"/>
</dbReference>
<dbReference type="PANTHER" id="PTHR43418:SF4">
    <property type="entry name" value="MULTIFUNCTIONAL TRYPTOPHAN BIOSYNTHESIS PROTEIN"/>
    <property type="match status" value="1"/>
</dbReference>
<reference evidence="3 4" key="1">
    <citation type="submission" date="2017-03" db="EMBL/GenBank/DDBJ databases">
        <title>Genome sequence of Paracoccus contaminans isolated from a water microcosm.</title>
        <authorList>
            <person name="Aurass P."/>
            <person name="Karste S."/>
            <person name="Trost E."/>
            <person name="Glaeser S.P."/>
            <person name="Kaempfer P."/>
            <person name="Flieger A."/>
        </authorList>
    </citation>
    <scope>NUCLEOTIDE SEQUENCE [LARGE SCALE GENOMIC DNA]</scope>
    <source>
        <strain evidence="4">RKI 16-01929T\LMG 29738T\CCM 8701T\CIP 111112T</strain>
    </source>
</reference>
<dbReference type="GO" id="GO:0000162">
    <property type="term" value="P:L-tryptophan biosynthetic process"/>
    <property type="evidence" value="ECO:0007669"/>
    <property type="project" value="TreeGrafter"/>
</dbReference>
<dbReference type="PRINTS" id="PR00097">
    <property type="entry name" value="ANTSNTHASEII"/>
</dbReference>
<dbReference type="InterPro" id="IPR017926">
    <property type="entry name" value="GATASE"/>
</dbReference>
<sequence length="220" mass="22678">MNAIPLPPGADRPAIRTLPGDGPAILMIDNYDSFTWNLVHYLGAAGAAVEVVRNDALSVEAALARRPAGILISPGPCAPAQAGIIVPLIRAAAGAGVPVMGVCLGHQAIGEAFGGHIVRAARIVHGKVDMIEHDGTGLFAGLPSPIRATRYHSLTVAPESLPGCLRVTATAADGTIMGLAHRTLPVEGVQFHPESIRSEHGHAMIANFLRRCTGPGRAAA</sequence>
<dbReference type="NCBIfam" id="TIGR00566">
    <property type="entry name" value="trpG_papA"/>
    <property type="match status" value="1"/>
</dbReference>
<evidence type="ECO:0000313" key="4">
    <source>
        <dbReference type="Proteomes" id="UP000193017"/>
    </source>
</evidence>
<organism evidence="3 4">
    <name type="scientific">Paracoccus contaminans</name>
    <dbReference type="NCBI Taxonomy" id="1945662"/>
    <lineage>
        <taxon>Bacteria</taxon>
        <taxon>Pseudomonadati</taxon>
        <taxon>Pseudomonadota</taxon>
        <taxon>Alphaproteobacteria</taxon>
        <taxon>Rhodobacterales</taxon>
        <taxon>Paracoccaceae</taxon>
        <taxon>Paracoccus</taxon>
    </lineage>
</organism>
<feature type="domain" description="Glutamine amidotransferase" evidence="2">
    <location>
        <begin position="26"/>
        <end position="211"/>
    </location>
</feature>
<keyword evidence="1" id="KW-0315">Glutamine amidotransferase</keyword>
<evidence type="ECO:0000256" key="1">
    <source>
        <dbReference type="ARBA" id="ARBA00022962"/>
    </source>
</evidence>
<dbReference type="Pfam" id="PF00117">
    <property type="entry name" value="GATase"/>
    <property type="match status" value="1"/>
</dbReference>
<dbReference type="KEGG" id="pcon:B0A89_01140"/>
<dbReference type="GO" id="GO:0004049">
    <property type="term" value="F:anthranilate synthase activity"/>
    <property type="evidence" value="ECO:0007669"/>
    <property type="project" value="TreeGrafter"/>
</dbReference>
<dbReference type="PRINTS" id="PR00096">
    <property type="entry name" value="GATASE"/>
</dbReference>
<dbReference type="CDD" id="cd01743">
    <property type="entry name" value="GATase1_Anthranilate_Synthase"/>
    <property type="match status" value="1"/>
</dbReference>
<dbReference type="GO" id="GO:0005829">
    <property type="term" value="C:cytosol"/>
    <property type="evidence" value="ECO:0007669"/>
    <property type="project" value="TreeGrafter"/>
</dbReference>
<dbReference type="InterPro" id="IPR050472">
    <property type="entry name" value="Anth_synth/Amidotransfase"/>
</dbReference>